<dbReference type="GO" id="GO:0030313">
    <property type="term" value="C:cell envelope"/>
    <property type="evidence" value="ECO:0007669"/>
    <property type="project" value="UniProtKB-SubCell"/>
</dbReference>
<evidence type="ECO:0000256" key="1">
    <source>
        <dbReference type="ARBA" id="ARBA00004196"/>
    </source>
</evidence>
<dbReference type="SMART" id="SM00062">
    <property type="entry name" value="PBPb"/>
    <property type="match status" value="1"/>
</dbReference>
<evidence type="ECO:0000313" key="7">
    <source>
        <dbReference type="Proteomes" id="UP000244519"/>
    </source>
</evidence>
<dbReference type="KEGG" id="fso:Fsol_00077"/>
<dbReference type="SUPFAM" id="SSF53850">
    <property type="entry name" value="Periplasmic binding protein-like II"/>
    <property type="match status" value="1"/>
</dbReference>
<proteinExistence type="inferred from homology"/>
<gene>
    <name evidence="6" type="ORF">Fsol_00077</name>
</gene>
<dbReference type="AlphaFoldDB" id="A0A2U8BRJ6"/>
<dbReference type="Gene3D" id="3.40.190.10">
    <property type="entry name" value="Periplasmic binding protein-like II"/>
    <property type="match status" value="2"/>
</dbReference>
<evidence type="ECO:0000256" key="4">
    <source>
        <dbReference type="RuleBase" id="RU003744"/>
    </source>
</evidence>
<keyword evidence="3" id="KW-0732">Signal</keyword>
<dbReference type="PROSITE" id="PS01039">
    <property type="entry name" value="SBP_BACTERIAL_3"/>
    <property type="match status" value="1"/>
</dbReference>
<feature type="domain" description="Solute-binding protein family 3/N-terminal" evidence="5">
    <location>
        <begin position="53"/>
        <end position="266"/>
    </location>
</feature>
<reference evidence="6 7" key="1">
    <citation type="journal article" date="2018" name="Genome Biol. Evol.">
        <title>The Genome Sequence of "Candidatus Fokinia solitaria": Insights on Reductive Evolution in Rickettsiales.</title>
        <authorList>
            <person name="Floriano A.M."/>
            <person name="Castelli M."/>
            <person name="Krenek S."/>
            <person name="Berendonk T.U."/>
            <person name="Bazzocchi C."/>
            <person name="Petroni G."/>
            <person name="Sassera D."/>
        </authorList>
    </citation>
    <scope>NUCLEOTIDE SEQUENCE [LARGE SCALE GENOMIC DNA]</scope>
    <source>
        <strain evidence="6">Rio ETE_ALG 3VII</strain>
    </source>
</reference>
<dbReference type="CDD" id="cd13530">
    <property type="entry name" value="PBP2_peptides_like"/>
    <property type="match status" value="1"/>
</dbReference>
<dbReference type="InterPro" id="IPR018313">
    <property type="entry name" value="SBP_3_CS"/>
</dbReference>
<accession>A0A2U8BRJ6</accession>
<evidence type="ECO:0000256" key="2">
    <source>
        <dbReference type="ARBA" id="ARBA00010333"/>
    </source>
</evidence>
<evidence type="ECO:0000259" key="5">
    <source>
        <dbReference type="SMART" id="SM00062"/>
    </source>
</evidence>
<keyword evidence="7" id="KW-1185">Reference proteome</keyword>
<comment type="similarity">
    <text evidence="2 4">Belongs to the bacterial solute-binding protein 3 family.</text>
</comment>
<sequence length="266" mass="29936">MTSESSFYTFSTILTSYHAWLFINNMKYSTVIAKCFLCCFLVFKSVFALGVEELRIGTEGMYPPFEFYKNGEITGFDIELAKLIAQQLEMKCVFVDMAFSSLFPAVNVGKIDMAIATITASAAKRKNFAFSDSYHKDEIGMLYISDKISKKEDLSGKIIGVQFGSTANVAWVNENCKDTKIIYMDNSNMLVEALQAKRLDAVIVDAPQAKYFAKNNKLKWKLLGTLSDGYRIVMKKDSKLLPRVNDALKTLISSGAVDKLKKKWEL</sequence>
<dbReference type="PANTHER" id="PTHR35936:SF19">
    <property type="entry name" value="AMINO-ACID-BINDING PROTEIN YXEM-RELATED"/>
    <property type="match status" value="1"/>
</dbReference>
<dbReference type="InterPro" id="IPR001638">
    <property type="entry name" value="Solute-binding_3/MltF_N"/>
</dbReference>
<name>A0A2U8BRJ6_9RICK</name>
<dbReference type="EMBL" id="CP025989">
    <property type="protein sequence ID" value="AWD32890.1"/>
    <property type="molecule type" value="Genomic_DNA"/>
</dbReference>
<dbReference type="Proteomes" id="UP000244519">
    <property type="component" value="Chromosome"/>
</dbReference>
<dbReference type="PANTHER" id="PTHR35936">
    <property type="entry name" value="MEMBRANE-BOUND LYTIC MUREIN TRANSGLYCOSYLASE F"/>
    <property type="match status" value="1"/>
</dbReference>
<comment type="subcellular location">
    <subcellularLocation>
        <location evidence="1">Cell envelope</location>
    </subcellularLocation>
</comment>
<evidence type="ECO:0000313" key="6">
    <source>
        <dbReference type="EMBL" id="AWD32890.1"/>
    </source>
</evidence>
<organism evidence="6 7">
    <name type="scientific">Candidatus Fokinia solitaria</name>
    <dbReference type="NCBI Taxonomy" id="1802984"/>
    <lineage>
        <taxon>Bacteria</taxon>
        <taxon>Pseudomonadati</taxon>
        <taxon>Pseudomonadota</taxon>
        <taxon>Alphaproteobacteria</taxon>
        <taxon>Rickettsiales</taxon>
        <taxon>Candidatus Midichloriaceae</taxon>
        <taxon>Candidatus Fokinia</taxon>
    </lineage>
</organism>
<dbReference type="Pfam" id="PF00497">
    <property type="entry name" value="SBP_bac_3"/>
    <property type="match status" value="1"/>
</dbReference>
<protein>
    <submittedName>
        <fullName evidence="6">Amino acid ABC transporter substrate-binding protein</fullName>
    </submittedName>
</protein>
<evidence type="ECO:0000256" key="3">
    <source>
        <dbReference type="ARBA" id="ARBA00022729"/>
    </source>
</evidence>